<accession>A0A4R2F185</accession>
<dbReference type="PROSITE" id="PS51257">
    <property type="entry name" value="PROKAR_LIPOPROTEIN"/>
    <property type="match status" value="1"/>
</dbReference>
<dbReference type="Proteomes" id="UP000294832">
    <property type="component" value="Unassembled WGS sequence"/>
</dbReference>
<sequence>MKAYTWFLILIVGSFTGCYGDRIISDLLFESYCNEYGRTGQFIYERVGLGEDYFIPIPKDPREVNEHFVVDGILMMNKTILDQDYNFSEYKEVIPLSIIGPIYSLETSVIRKSDGKLLGKSVSLFNGQGWLAERNILGQNEGDRCPRGYDKKTNISESNSLHSTLYKNIFYINKNN</sequence>
<protein>
    <recommendedName>
        <fullName evidence="3">Lipoprotein</fullName>
    </recommendedName>
</protein>
<dbReference type="RefSeq" id="WP_133040565.1">
    <property type="nucleotide sequence ID" value="NZ_SLWF01000048.1"/>
</dbReference>
<dbReference type="OrthoDB" id="6265753at2"/>
<evidence type="ECO:0000313" key="1">
    <source>
        <dbReference type="EMBL" id="TCN77312.1"/>
    </source>
</evidence>
<reference evidence="1 2" key="1">
    <citation type="submission" date="2019-03" db="EMBL/GenBank/DDBJ databases">
        <title>Freshwater and sediment microbial communities from various areas in North America, analyzing microbe dynamics in response to fracking.</title>
        <authorList>
            <person name="Lamendella R."/>
        </authorList>
    </citation>
    <scope>NUCLEOTIDE SEQUENCE [LARGE SCALE GENOMIC DNA]</scope>
    <source>
        <strain evidence="1 2">74A</strain>
    </source>
</reference>
<gene>
    <name evidence="1" type="ORF">EDC91_1481</name>
</gene>
<keyword evidence="2" id="KW-1185">Reference proteome</keyword>
<comment type="caution">
    <text evidence="1">The sequence shown here is derived from an EMBL/GenBank/DDBJ whole genome shotgun (WGS) entry which is preliminary data.</text>
</comment>
<dbReference type="EMBL" id="SLWF01000048">
    <property type="protein sequence ID" value="TCN77312.1"/>
    <property type="molecule type" value="Genomic_DNA"/>
</dbReference>
<name>A0A4R2F185_9GAMM</name>
<evidence type="ECO:0008006" key="3">
    <source>
        <dbReference type="Google" id="ProtNLM"/>
    </source>
</evidence>
<dbReference type="AlphaFoldDB" id="A0A4R2F185"/>
<organism evidence="1 2">
    <name type="scientific">Shewanella fodinae</name>
    <dbReference type="NCBI Taxonomy" id="552357"/>
    <lineage>
        <taxon>Bacteria</taxon>
        <taxon>Pseudomonadati</taxon>
        <taxon>Pseudomonadota</taxon>
        <taxon>Gammaproteobacteria</taxon>
        <taxon>Alteromonadales</taxon>
        <taxon>Shewanellaceae</taxon>
        <taxon>Shewanella</taxon>
    </lineage>
</organism>
<proteinExistence type="predicted"/>
<evidence type="ECO:0000313" key="2">
    <source>
        <dbReference type="Proteomes" id="UP000294832"/>
    </source>
</evidence>